<reference evidence="1 2" key="1">
    <citation type="submission" date="2019-08" db="EMBL/GenBank/DDBJ databases">
        <title>Genome of Aequorivita lipolytica Y10-2 (type strain).</title>
        <authorList>
            <person name="Bowman J.P."/>
        </authorList>
    </citation>
    <scope>NUCLEOTIDE SEQUENCE [LARGE SCALE GENOMIC DNA]</scope>
    <source>
        <strain evidence="1 2">Y10-2</strain>
    </source>
</reference>
<dbReference type="OrthoDB" id="9789139at2"/>
<dbReference type="InterPro" id="IPR011856">
    <property type="entry name" value="tRNA_endonuc-like_dom_sf"/>
</dbReference>
<accession>A0A5C6YLV3</accession>
<dbReference type="SUPFAM" id="SSF52980">
    <property type="entry name" value="Restriction endonuclease-like"/>
    <property type="match status" value="1"/>
</dbReference>
<dbReference type="Proteomes" id="UP000321945">
    <property type="component" value="Unassembled WGS sequence"/>
</dbReference>
<dbReference type="AlphaFoldDB" id="A0A5C6YLV3"/>
<organism evidence="1 2">
    <name type="scientific">Aequorivita lipolytica</name>
    <dbReference type="NCBI Taxonomy" id="153267"/>
    <lineage>
        <taxon>Bacteria</taxon>
        <taxon>Pseudomonadati</taxon>
        <taxon>Bacteroidota</taxon>
        <taxon>Flavobacteriia</taxon>
        <taxon>Flavobacteriales</taxon>
        <taxon>Flavobacteriaceae</taxon>
        <taxon>Aequorivita</taxon>
    </lineage>
</organism>
<proteinExistence type="predicted"/>
<dbReference type="InterPro" id="IPR017642">
    <property type="entry name" value="DNA_S_mod_DndB"/>
</dbReference>
<dbReference type="RefSeq" id="WP_111816716.1">
    <property type="nucleotide sequence ID" value="NZ_CBCRZQ010000010.1"/>
</dbReference>
<comment type="caution">
    <text evidence="1">The sequence shown here is derived from an EMBL/GenBank/DDBJ whole genome shotgun (WGS) entry which is preliminary data.</text>
</comment>
<gene>
    <name evidence="1" type="ORF">ESV24_12930</name>
</gene>
<sequence length="786" mass="92123">MAFLTDYQAQEIKRKLLEDKSTLGKLFNAKNNKFQTLSVDHSLVEDYLKNDWEIFGKPLKTKTKIRKLKGHSKQFEDDIWCQFYRLGFRHLNFDENLILPFSKDPKDTKQIDVVAIKDDTIFLVECKSSEKLGPAKLLKDEFDLLKLRLDGFKKAIWQIFGRDKKIKYVFATRNLRINPDSIHIQRLEESNAFYFNNNTFDYINSLIKNYKNAAFYQFLGMVFKNEIINQNKIEIPAVKGQMGKKDYYMFSIEPSLLLKMGFVLHRTRANESEFPTYQRLLVPSRLKGITKFIDDGGYFPNSIILNFNTKKNKIKFESNSKMTDSNACSGNLIIPNAYGIAYIIDGQHRVYGYANSKYLENNTIPVVAFDGLDTIEQLEIFMDINQNQKAVSPSLRLDLEEDLYWDSDRVDSRLKALRSSIIKMLANSESSSLYSMISVGEDKALLTFKPFTAAISNSNLLPTAKGNKYNPDSLIGSLYDTNNQDHNKEMYKAKRKVVDFIIACYDFVEQHYPEIFNKEKYFIISNRGTYAFISVIGNLNKFETEKGTLNINTETQTRFDSISKYLTSLLDQLSIIEKEDEERQLRLLGAGADTKWLRFFQSLINKKHPEYNPPELIDWSERQNEDLQSEGRKYGVEIEKYVKKQVLKNLKNLFNENWELEINSIKRECLKRAEEEKERNYKEGLGVKEIHWTEMFNINDYKTIIKKYFTKSPEDFDLESVDGFETYRDLFSIDIGDGFNSTDQRIKWISRFNSYRNLWAHEGTKEKRLNKDEVEFLEKIHGHFYK</sequence>
<dbReference type="GO" id="GO:0003676">
    <property type="term" value="F:nucleic acid binding"/>
    <property type="evidence" value="ECO:0007669"/>
    <property type="project" value="InterPro"/>
</dbReference>
<name>A0A5C6YLV3_9FLAO</name>
<dbReference type="NCBIfam" id="TIGR03187">
    <property type="entry name" value="DGQHR"/>
    <property type="match status" value="1"/>
</dbReference>
<dbReference type="InterPro" id="IPR017601">
    <property type="entry name" value="DGQHR-contain_dom"/>
</dbReference>
<keyword evidence="2" id="KW-1185">Reference proteome</keyword>
<evidence type="ECO:0000313" key="1">
    <source>
        <dbReference type="EMBL" id="TXD68359.1"/>
    </source>
</evidence>
<protein>
    <submittedName>
        <fullName evidence="1">DGQHR domain-containing protein</fullName>
    </submittedName>
</protein>
<dbReference type="CDD" id="cd16413">
    <property type="entry name" value="DGQHR_domain"/>
    <property type="match status" value="1"/>
</dbReference>
<dbReference type="Pfam" id="PF14072">
    <property type="entry name" value="DndB"/>
    <property type="match status" value="1"/>
</dbReference>
<evidence type="ECO:0000313" key="2">
    <source>
        <dbReference type="Proteomes" id="UP000321945"/>
    </source>
</evidence>
<dbReference type="EMBL" id="VORU01000012">
    <property type="protein sequence ID" value="TXD68359.1"/>
    <property type="molecule type" value="Genomic_DNA"/>
</dbReference>
<dbReference type="Gene3D" id="3.40.1350.10">
    <property type="match status" value="1"/>
</dbReference>
<dbReference type="InterPro" id="IPR011335">
    <property type="entry name" value="Restrct_endonuc-II-like"/>
</dbReference>